<proteinExistence type="predicted"/>
<dbReference type="EMBL" id="SPHZ02000002">
    <property type="protein sequence ID" value="KAF0929186.1"/>
    <property type="molecule type" value="Genomic_DNA"/>
</dbReference>
<keyword evidence="3" id="KW-1185">Reference proteome</keyword>
<sequence>MPPASTDRSPQEPPCPPTSTDMPTSAGTAAPSSTAVKRPTPHTGATEEDPATSREATPTSVVVRPVPTIEDDTTTVIEVSSTAFADVDKAAG</sequence>
<feature type="compositionally biased region" description="Low complexity" evidence="1">
    <location>
        <begin position="23"/>
        <end position="35"/>
    </location>
</feature>
<organism evidence="2 3">
    <name type="scientific">Oryza meyeriana var. granulata</name>
    <dbReference type="NCBI Taxonomy" id="110450"/>
    <lineage>
        <taxon>Eukaryota</taxon>
        <taxon>Viridiplantae</taxon>
        <taxon>Streptophyta</taxon>
        <taxon>Embryophyta</taxon>
        <taxon>Tracheophyta</taxon>
        <taxon>Spermatophyta</taxon>
        <taxon>Magnoliopsida</taxon>
        <taxon>Liliopsida</taxon>
        <taxon>Poales</taxon>
        <taxon>Poaceae</taxon>
        <taxon>BOP clade</taxon>
        <taxon>Oryzoideae</taxon>
        <taxon>Oryzeae</taxon>
        <taxon>Oryzinae</taxon>
        <taxon>Oryza</taxon>
        <taxon>Oryza meyeriana</taxon>
    </lineage>
</organism>
<protein>
    <submittedName>
        <fullName evidence="2">Uncharacterized protein</fullName>
    </submittedName>
</protein>
<dbReference type="Proteomes" id="UP000479710">
    <property type="component" value="Unassembled WGS sequence"/>
</dbReference>
<evidence type="ECO:0000256" key="1">
    <source>
        <dbReference type="SAM" id="MobiDB-lite"/>
    </source>
</evidence>
<comment type="caution">
    <text evidence="2">The sequence shown here is derived from an EMBL/GenBank/DDBJ whole genome shotgun (WGS) entry which is preliminary data.</text>
</comment>
<accession>A0A6G1EX26</accession>
<name>A0A6G1EX26_9ORYZ</name>
<reference evidence="2 3" key="1">
    <citation type="submission" date="2019-11" db="EMBL/GenBank/DDBJ databases">
        <title>Whole genome sequence of Oryza granulata.</title>
        <authorList>
            <person name="Li W."/>
        </authorList>
    </citation>
    <scope>NUCLEOTIDE SEQUENCE [LARGE SCALE GENOMIC DNA]</scope>
    <source>
        <strain evidence="3">cv. Menghai</strain>
        <tissue evidence="2">Leaf</tissue>
    </source>
</reference>
<evidence type="ECO:0000313" key="2">
    <source>
        <dbReference type="EMBL" id="KAF0929186.1"/>
    </source>
</evidence>
<gene>
    <name evidence="2" type="ORF">E2562_016424</name>
</gene>
<evidence type="ECO:0000313" key="3">
    <source>
        <dbReference type="Proteomes" id="UP000479710"/>
    </source>
</evidence>
<feature type="region of interest" description="Disordered" evidence="1">
    <location>
        <begin position="1"/>
        <end position="64"/>
    </location>
</feature>
<dbReference type="AlphaFoldDB" id="A0A6G1EX26"/>